<protein>
    <submittedName>
        <fullName evidence="2">Uncharacterized protein</fullName>
    </submittedName>
</protein>
<comment type="caution">
    <text evidence="2">The sequence shown here is derived from an EMBL/GenBank/DDBJ whole genome shotgun (WGS) entry which is preliminary data.</text>
</comment>
<accession>A0A1F5X0F3</accession>
<gene>
    <name evidence="2" type="ORF">A2924_03240</name>
</gene>
<feature type="region of interest" description="Disordered" evidence="1">
    <location>
        <begin position="209"/>
        <end position="264"/>
    </location>
</feature>
<feature type="compositionally biased region" description="Basic and acidic residues" evidence="1">
    <location>
        <begin position="255"/>
        <end position="264"/>
    </location>
</feature>
<organism evidence="2 3">
    <name type="scientific">Candidatus Giovannonibacteria bacterium RIFCSPLOWO2_01_FULL_44_16</name>
    <dbReference type="NCBI Taxonomy" id="1798348"/>
    <lineage>
        <taxon>Bacteria</taxon>
        <taxon>Candidatus Giovannoniibacteriota</taxon>
    </lineage>
</organism>
<evidence type="ECO:0000313" key="3">
    <source>
        <dbReference type="Proteomes" id="UP000178046"/>
    </source>
</evidence>
<proteinExistence type="predicted"/>
<reference evidence="2 3" key="1">
    <citation type="journal article" date="2016" name="Nat. Commun.">
        <title>Thousands of microbial genomes shed light on interconnected biogeochemical processes in an aquifer system.</title>
        <authorList>
            <person name="Anantharaman K."/>
            <person name="Brown C.T."/>
            <person name="Hug L.A."/>
            <person name="Sharon I."/>
            <person name="Castelle C.J."/>
            <person name="Probst A.J."/>
            <person name="Thomas B.C."/>
            <person name="Singh A."/>
            <person name="Wilkins M.J."/>
            <person name="Karaoz U."/>
            <person name="Brodie E.L."/>
            <person name="Williams K.H."/>
            <person name="Hubbard S.S."/>
            <person name="Banfield J.F."/>
        </authorList>
    </citation>
    <scope>NUCLEOTIDE SEQUENCE [LARGE SCALE GENOMIC DNA]</scope>
</reference>
<sequence>MDSLNGSLDVNELRTGVNDGKEEARRLLRFTKRAHRRVLDSFYSKALNEHFEGQLDVDLLEVEKAIIEFENKDSDSGKKNIEHDPDAEEIITCDLHIANVCAGEIMPRQWDWVDEPVKKNDDDKKPKPYKPGNYCPDLLDEEGKDYEILAVCVPCYRHVREFTRRENDALKKEGKETKLIPRSLSLSSAQDAFDRRAYAIKMQTQGKEITRERVQRRADETLEDTRKLANRFTSFKPELKRGESKKHGRGNGNNGRDRDSGYHG</sequence>
<evidence type="ECO:0000256" key="1">
    <source>
        <dbReference type="SAM" id="MobiDB-lite"/>
    </source>
</evidence>
<dbReference type="EMBL" id="MFIA01000042">
    <property type="protein sequence ID" value="OGF81388.1"/>
    <property type="molecule type" value="Genomic_DNA"/>
</dbReference>
<feature type="compositionally biased region" description="Basic and acidic residues" evidence="1">
    <location>
        <begin position="209"/>
        <end position="227"/>
    </location>
</feature>
<dbReference type="AlphaFoldDB" id="A0A1F5X0F3"/>
<evidence type="ECO:0000313" key="2">
    <source>
        <dbReference type="EMBL" id="OGF81388.1"/>
    </source>
</evidence>
<name>A0A1F5X0F3_9BACT</name>
<dbReference type="Proteomes" id="UP000178046">
    <property type="component" value="Unassembled WGS sequence"/>
</dbReference>